<dbReference type="EMBL" id="AOGX02000008">
    <property type="protein sequence ID" value="EOQ90442.1"/>
    <property type="molecule type" value="Genomic_DNA"/>
</dbReference>
<dbReference type="AlphaFoldDB" id="A0A5E8HHN5"/>
<accession>A0A5E8HHN5</accession>
<organism evidence="1 2">
    <name type="scientific">Leptospira yanagawae serovar Saopaulo str. Sao Paulo = ATCC 700523</name>
    <dbReference type="NCBI Taxonomy" id="1249483"/>
    <lineage>
        <taxon>Bacteria</taxon>
        <taxon>Pseudomonadati</taxon>
        <taxon>Spirochaetota</taxon>
        <taxon>Spirochaetia</taxon>
        <taxon>Leptospirales</taxon>
        <taxon>Leptospiraceae</taxon>
        <taxon>Leptospira</taxon>
    </lineage>
</organism>
<proteinExistence type="predicted"/>
<sequence length="89" mass="10467">MKCIDHTAPQSDKLAVNKIANLERELPTSENRFNKYKEIQDARIDIKMDNKTNHPLYVPVTKYTWDGLNIKKFCKNSIIELKTLFSKLR</sequence>
<protein>
    <submittedName>
        <fullName evidence="1">Uncharacterized protein</fullName>
    </submittedName>
</protein>
<comment type="caution">
    <text evidence="1">The sequence shown here is derived from an EMBL/GenBank/DDBJ whole genome shotgun (WGS) entry which is preliminary data.</text>
</comment>
<dbReference type="STRING" id="1249483.LEP1GSC202_3845"/>
<evidence type="ECO:0000313" key="2">
    <source>
        <dbReference type="Proteomes" id="UP000013996"/>
    </source>
</evidence>
<name>A0A5E8HHN5_9LEPT</name>
<reference evidence="1 2" key="1">
    <citation type="submission" date="2013-04" db="EMBL/GenBank/DDBJ databases">
        <authorList>
            <person name="Harkins D.M."/>
            <person name="Durkin A.S."/>
            <person name="Brinkac L.M."/>
            <person name="Haft D.H."/>
            <person name="Selengut J.D."/>
            <person name="Sanka R."/>
            <person name="DePew J."/>
            <person name="Purushe J."/>
            <person name="Hartskeerl R.A."/>
            <person name="Ahmed A."/>
            <person name="van der Linden H."/>
            <person name="Goris M.G.A."/>
            <person name="Vinetz J.M."/>
            <person name="Sutton G.G."/>
            <person name="Nierman W.C."/>
            <person name="Fouts D.E."/>
        </authorList>
    </citation>
    <scope>NUCLEOTIDE SEQUENCE [LARGE SCALE GENOMIC DNA]</scope>
    <source>
        <strain evidence="1 2">Sao Paulo</strain>
    </source>
</reference>
<dbReference type="Proteomes" id="UP000013996">
    <property type="component" value="Unassembled WGS sequence"/>
</dbReference>
<evidence type="ECO:0000313" key="1">
    <source>
        <dbReference type="EMBL" id="EOQ90442.1"/>
    </source>
</evidence>
<gene>
    <name evidence="1" type="ORF">LEP1GSC202_3845</name>
</gene>